<feature type="region of interest" description="Disordered" evidence="1">
    <location>
        <begin position="93"/>
        <end position="116"/>
    </location>
</feature>
<dbReference type="AlphaFoldDB" id="A0A150H2K5"/>
<dbReference type="EMBL" id="LSYV01000002">
    <property type="protein sequence ID" value="KXZ56406.1"/>
    <property type="molecule type" value="Genomic_DNA"/>
</dbReference>
<proteinExistence type="predicted"/>
<feature type="compositionally biased region" description="Basic and acidic residues" evidence="1">
    <location>
        <begin position="60"/>
        <end position="77"/>
    </location>
</feature>
<dbReference type="Proteomes" id="UP000075714">
    <property type="component" value="Unassembled WGS sequence"/>
</dbReference>
<evidence type="ECO:0000313" key="2">
    <source>
        <dbReference type="EMBL" id="KXZ56406.1"/>
    </source>
</evidence>
<feature type="region of interest" description="Disordered" evidence="1">
    <location>
        <begin position="25"/>
        <end position="77"/>
    </location>
</feature>
<keyword evidence="3" id="KW-1185">Reference proteome</keyword>
<organism evidence="2 3">
    <name type="scientific">Gonium pectorale</name>
    <name type="common">Green alga</name>
    <dbReference type="NCBI Taxonomy" id="33097"/>
    <lineage>
        <taxon>Eukaryota</taxon>
        <taxon>Viridiplantae</taxon>
        <taxon>Chlorophyta</taxon>
        <taxon>core chlorophytes</taxon>
        <taxon>Chlorophyceae</taxon>
        <taxon>CS clade</taxon>
        <taxon>Chlamydomonadales</taxon>
        <taxon>Volvocaceae</taxon>
        <taxon>Gonium</taxon>
    </lineage>
</organism>
<reference evidence="3" key="1">
    <citation type="journal article" date="2016" name="Nat. Commun.">
        <title>The Gonium pectorale genome demonstrates co-option of cell cycle regulation during the evolution of multicellularity.</title>
        <authorList>
            <person name="Hanschen E.R."/>
            <person name="Marriage T.N."/>
            <person name="Ferris P.J."/>
            <person name="Hamaji T."/>
            <person name="Toyoda A."/>
            <person name="Fujiyama A."/>
            <person name="Neme R."/>
            <person name="Noguchi H."/>
            <person name="Minakuchi Y."/>
            <person name="Suzuki M."/>
            <person name="Kawai-Toyooka H."/>
            <person name="Smith D.R."/>
            <person name="Sparks H."/>
            <person name="Anderson J."/>
            <person name="Bakaric R."/>
            <person name="Luria V."/>
            <person name="Karger A."/>
            <person name="Kirschner M.W."/>
            <person name="Durand P.M."/>
            <person name="Michod R.E."/>
            <person name="Nozaki H."/>
            <person name="Olson B.J."/>
        </authorList>
    </citation>
    <scope>NUCLEOTIDE SEQUENCE [LARGE SCALE GENOMIC DNA]</scope>
    <source>
        <strain evidence="3">NIES-2863</strain>
    </source>
</reference>
<evidence type="ECO:0000256" key="1">
    <source>
        <dbReference type="SAM" id="MobiDB-lite"/>
    </source>
</evidence>
<accession>A0A150H2K5</accession>
<gene>
    <name evidence="2" type="ORF">GPECTOR_1g361</name>
</gene>
<feature type="compositionally biased region" description="Basic and acidic residues" evidence="1">
    <location>
        <begin position="103"/>
        <end position="116"/>
    </location>
</feature>
<comment type="caution">
    <text evidence="2">The sequence shown here is derived from an EMBL/GenBank/DDBJ whole genome shotgun (WGS) entry which is preliminary data.</text>
</comment>
<evidence type="ECO:0000313" key="3">
    <source>
        <dbReference type="Proteomes" id="UP000075714"/>
    </source>
</evidence>
<sequence>MSRPGASPVTSVPEELRQTEVDLANAMAAARDGEDFHVPQSSARSAGGPAGDRSGVSVGEHPEHYTDSVPESLRHTSEVAAELANRVWNAVSEKLHLGHQARSRGDDQPEDRRGRS</sequence>
<dbReference type="OrthoDB" id="548008at2759"/>
<name>A0A150H2K5_GONPE</name>
<protein>
    <submittedName>
        <fullName evidence="2">Uncharacterized protein</fullName>
    </submittedName>
</protein>